<dbReference type="EMBL" id="JARIHO010000093">
    <property type="protein sequence ID" value="KAJ7306340.1"/>
    <property type="molecule type" value="Genomic_DNA"/>
</dbReference>
<name>A0AAD6Z927_9AGAR</name>
<evidence type="ECO:0000313" key="4">
    <source>
        <dbReference type="Proteomes" id="UP001218218"/>
    </source>
</evidence>
<reference evidence="3" key="1">
    <citation type="submission" date="2023-03" db="EMBL/GenBank/DDBJ databases">
        <title>Massive genome expansion in bonnet fungi (Mycena s.s.) driven by repeated elements and novel gene families across ecological guilds.</title>
        <authorList>
            <consortium name="Lawrence Berkeley National Laboratory"/>
            <person name="Harder C.B."/>
            <person name="Miyauchi S."/>
            <person name="Viragh M."/>
            <person name="Kuo A."/>
            <person name="Thoen E."/>
            <person name="Andreopoulos B."/>
            <person name="Lu D."/>
            <person name="Skrede I."/>
            <person name="Drula E."/>
            <person name="Henrissat B."/>
            <person name="Morin E."/>
            <person name="Kohler A."/>
            <person name="Barry K."/>
            <person name="LaButti K."/>
            <person name="Morin E."/>
            <person name="Salamov A."/>
            <person name="Lipzen A."/>
            <person name="Mereny Z."/>
            <person name="Hegedus B."/>
            <person name="Baldrian P."/>
            <person name="Stursova M."/>
            <person name="Weitz H."/>
            <person name="Taylor A."/>
            <person name="Grigoriev I.V."/>
            <person name="Nagy L.G."/>
            <person name="Martin F."/>
            <person name="Kauserud H."/>
        </authorList>
    </citation>
    <scope>NUCLEOTIDE SEQUENCE</scope>
    <source>
        <strain evidence="3">CBHHK002</strain>
    </source>
</reference>
<organism evidence="3 4">
    <name type="scientific">Mycena albidolilacea</name>
    <dbReference type="NCBI Taxonomy" id="1033008"/>
    <lineage>
        <taxon>Eukaryota</taxon>
        <taxon>Fungi</taxon>
        <taxon>Dikarya</taxon>
        <taxon>Basidiomycota</taxon>
        <taxon>Agaricomycotina</taxon>
        <taxon>Agaricomycetes</taxon>
        <taxon>Agaricomycetidae</taxon>
        <taxon>Agaricales</taxon>
        <taxon>Marasmiineae</taxon>
        <taxon>Mycenaceae</taxon>
        <taxon>Mycena</taxon>
    </lineage>
</organism>
<gene>
    <name evidence="1" type="ORF">DFH08DRAFT_614338</name>
    <name evidence="2" type="ORF">DFH08DRAFT_617498</name>
    <name evidence="3" type="ORF">DFH08DRAFT_627716</name>
</gene>
<sequence length="97" mass="11049">APVGIKWDQNNYSCAYDALFVGLYHIWHDHGPLWSNRFASITEYTNQLGKGFESYSMKTRSLETVRNQVRNSLAAANPTGFPTGTEFTYLYMLTDAM</sequence>
<evidence type="ECO:0000313" key="3">
    <source>
        <dbReference type="EMBL" id="KAJ7311786.1"/>
    </source>
</evidence>
<dbReference type="Proteomes" id="UP001218218">
    <property type="component" value="Unassembled WGS sequence"/>
</dbReference>
<accession>A0AAD6Z927</accession>
<dbReference type="AlphaFoldDB" id="A0AAD6Z927"/>
<keyword evidence="4" id="KW-1185">Reference proteome</keyword>
<dbReference type="EMBL" id="JARIHO010000168">
    <property type="protein sequence ID" value="KAJ7300447.1"/>
    <property type="molecule type" value="Genomic_DNA"/>
</dbReference>
<evidence type="ECO:0000313" key="2">
    <source>
        <dbReference type="EMBL" id="KAJ7306340.1"/>
    </source>
</evidence>
<feature type="non-terminal residue" evidence="3">
    <location>
        <position position="97"/>
    </location>
</feature>
<evidence type="ECO:0000313" key="1">
    <source>
        <dbReference type="EMBL" id="KAJ7300447.1"/>
    </source>
</evidence>
<dbReference type="EMBL" id="JARIHO010000074">
    <property type="protein sequence ID" value="KAJ7311786.1"/>
    <property type="molecule type" value="Genomic_DNA"/>
</dbReference>
<proteinExistence type="predicted"/>
<feature type="non-terminal residue" evidence="3">
    <location>
        <position position="1"/>
    </location>
</feature>
<protein>
    <submittedName>
        <fullName evidence="3">Uncharacterized protein</fullName>
    </submittedName>
</protein>
<comment type="caution">
    <text evidence="3">The sequence shown here is derived from an EMBL/GenBank/DDBJ whole genome shotgun (WGS) entry which is preliminary data.</text>
</comment>